<keyword evidence="1" id="KW-1133">Transmembrane helix</keyword>
<organism evidence="2">
    <name type="scientific">Rhizophora mucronata</name>
    <name type="common">Asiatic mangrove</name>
    <dbReference type="NCBI Taxonomy" id="61149"/>
    <lineage>
        <taxon>Eukaryota</taxon>
        <taxon>Viridiplantae</taxon>
        <taxon>Streptophyta</taxon>
        <taxon>Embryophyta</taxon>
        <taxon>Tracheophyta</taxon>
        <taxon>Spermatophyta</taxon>
        <taxon>Magnoliopsida</taxon>
        <taxon>eudicotyledons</taxon>
        <taxon>Gunneridae</taxon>
        <taxon>Pentapetalae</taxon>
        <taxon>rosids</taxon>
        <taxon>fabids</taxon>
        <taxon>Malpighiales</taxon>
        <taxon>Rhizophoraceae</taxon>
        <taxon>Rhizophora</taxon>
    </lineage>
</organism>
<feature type="transmembrane region" description="Helical" evidence="1">
    <location>
        <begin position="6"/>
        <end position="29"/>
    </location>
</feature>
<dbReference type="AlphaFoldDB" id="A0A2P2NG65"/>
<name>A0A2P2NG65_RHIMU</name>
<reference evidence="2" key="1">
    <citation type="submission" date="2018-02" db="EMBL/GenBank/DDBJ databases">
        <title>Rhizophora mucronata_Transcriptome.</title>
        <authorList>
            <person name="Meera S.P."/>
            <person name="Sreeshan A."/>
            <person name="Augustine A."/>
        </authorList>
    </citation>
    <scope>NUCLEOTIDE SEQUENCE</scope>
    <source>
        <tissue evidence="2">Leaf</tissue>
    </source>
</reference>
<dbReference type="EMBL" id="GGEC01060983">
    <property type="protein sequence ID" value="MBX41467.1"/>
    <property type="molecule type" value="Transcribed_RNA"/>
</dbReference>
<keyword evidence="1" id="KW-0472">Membrane</keyword>
<evidence type="ECO:0000313" key="2">
    <source>
        <dbReference type="EMBL" id="MBX41467.1"/>
    </source>
</evidence>
<protein>
    <submittedName>
        <fullName evidence="2">Uncharacterized protein</fullName>
    </submittedName>
</protein>
<accession>A0A2P2NG65</accession>
<proteinExistence type="predicted"/>
<keyword evidence="1" id="KW-0812">Transmembrane</keyword>
<sequence length="56" mass="6073">MSAYGSAIKLALATYLSLTMCIYSLTACLERLSLIDILMNSPEALSLSRGFSLLLE</sequence>
<evidence type="ECO:0000256" key="1">
    <source>
        <dbReference type="SAM" id="Phobius"/>
    </source>
</evidence>